<keyword evidence="6 11" id="KW-0472">Membrane</keyword>
<reference evidence="14" key="3">
    <citation type="submission" date="2025-09" db="UniProtKB">
        <authorList>
            <consortium name="Ensembl"/>
        </authorList>
    </citation>
    <scope>IDENTIFICATION</scope>
</reference>
<comment type="subcellular location">
    <subcellularLocation>
        <location evidence="1">Membrane</location>
        <topology evidence="1">Single-pass type I membrane protein</topology>
    </subcellularLocation>
</comment>
<dbReference type="AlphaFoldDB" id="A0A8C4XBN9"/>
<keyword evidence="9" id="KW-0393">Immunoglobulin domain</keyword>
<evidence type="ECO:0000256" key="11">
    <source>
        <dbReference type="SAM" id="Phobius"/>
    </source>
</evidence>
<name>A0A8C4XBN9_ERPCA</name>
<evidence type="ECO:0000256" key="5">
    <source>
        <dbReference type="ARBA" id="ARBA00022989"/>
    </source>
</evidence>
<dbReference type="SUPFAM" id="SSF48726">
    <property type="entry name" value="Immunoglobulin"/>
    <property type="match status" value="1"/>
</dbReference>
<feature type="domain" description="Ig-like" evidence="13">
    <location>
        <begin position="22"/>
        <end position="143"/>
    </location>
</feature>
<proteinExistence type="inferred from homology"/>
<dbReference type="Proteomes" id="UP000694620">
    <property type="component" value="Chromosome 9"/>
</dbReference>
<dbReference type="SMART" id="SM00409">
    <property type="entry name" value="IG"/>
    <property type="match status" value="1"/>
</dbReference>
<dbReference type="PROSITE" id="PS50835">
    <property type="entry name" value="IG_LIKE"/>
    <property type="match status" value="1"/>
</dbReference>
<evidence type="ECO:0000256" key="1">
    <source>
        <dbReference type="ARBA" id="ARBA00004479"/>
    </source>
</evidence>
<evidence type="ECO:0000256" key="6">
    <source>
        <dbReference type="ARBA" id="ARBA00023136"/>
    </source>
</evidence>
<dbReference type="PANTHER" id="PTHR13869">
    <property type="entry name" value="MYELIN P0 RELATED"/>
    <property type="match status" value="1"/>
</dbReference>
<dbReference type="Ensembl" id="ENSECRT00000019516.1">
    <property type="protein sequence ID" value="ENSECRP00000019122.1"/>
    <property type="gene ID" value="ENSECRG00000012800.1"/>
</dbReference>
<evidence type="ECO:0000256" key="4">
    <source>
        <dbReference type="ARBA" id="ARBA00022729"/>
    </source>
</evidence>
<evidence type="ECO:0000256" key="2">
    <source>
        <dbReference type="ARBA" id="ARBA00007180"/>
    </source>
</evidence>
<keyword evidence="8" id="KW-0325">Glycoprotein</keyword>
<feature type="signal peptide" evidence="12">
    <location>
        <begin position="1"/>
        <end position="25"/>
    </location>
</feature>
<sequence>MGGFRLQFTVLVLTVVVSGVTQTLAMEIYTQEDMEAVNGTDVRLKCTFKSKNEIKPTLIVNWNFRPQAGGAEITIMFYQGEAYPATDGPFKGRVMWSGNIDRMDASINLRDVQWSDNGTFICMVKNPPDVHGTAGLVHLKVVSKASVSEIAILAAAIGGATLLVILFIIISVSVKFCLKKRHREGEPPMQYCTEKEELKDSGSLPKESSLQGEPLAPEKGVI</sequence>
<feature type="region of interest" description="Disordered" evidence="10">
    <location>
        <begin position="188"/>
        <end position="222"/>
    </location>
</feature>
<dbReference type="GeneTree" id="ENSGT01030000234556"/>
<evidence type="ECO:0000313" key="15">
    <source>
        <dbReference type="Proteomes" id="UP000694620"/>
    </source>
</evidence>
<evidence type="ECO:0000256" key="3">
    <source>
        <dbReference type="ARBA" id="ARBA00022692"/>
    </source>
</evidence>
<gene>
    <name evidence="14" type="primary">MPZL2</name>
</gene>
<dbReference type="Gene3D" id="2.60.40.10">
    <property type="entry name" value="Immunoglobulins"/>
    <property type="match status" value="1"/>
</dbReference>
<keyword evidence="15" id="KW-1185">Reference proteome</keyword>
<evidence type="ECO:0000256" key="12">
    <source>
        <dbReference type="SAM" id="SignalP"/>
    </source>
</evidence>
<dbReference type="Pfam" id="PF07686">
    <property type="entry name" value="V-set"/>
    <property type="match status" value="1"/>
</dbReference>
<dbReference type="GO" id="GO:0005886">
    <property type="term" value="C:plasma membrane"/>
    <property type="evidence" value="ECO:0007669"/>
    <property type="project" value="TreeGrafter"/>
</dbReference>
<protein>
    <submittedName>
        <fullName evidence="14">Myelin protein zero like 2</fullName>
    </submittedName>
</protein>
<dbReference type="PRINTS" id="PR00213">
    <property type="entry name" value="MYELINP0"/>
</dbReference>
<keyword evidence="5 11" id="KW-1133">Transmembrane helix</keyword>
<organism evidence="14 15">
    <name type="scientific">Erpetoichthys calabaricus</name>
    <name type="common">Rope fish</name>
    <name type="synonym">Calamoichthys calabaricus</name>
    <dbReference type="NCBI Taxonomy" id="27687"/>
    <lineage>
        <taxon>Eukaryota</taxon>
        <taxon>Metazoa</taxon>
        <taxon>Chordata</taxon>
        <taxon>Craniata</taxon>
        <taxon>Vertebrata</taxon>
        <taxon>Euteleostomi</taxon>
        <taxon>Actinopterygii</taxon>
        <taxon>Polypteriformes</taxon>
        <taxon>Polypteridae</taxon>
        <taxon>Erpetoichthys</taxon>
    </lineage>
</organism>
<dbReference type="GO" id="GO:0098609">
    <property type="term" value="P:cell-cell adhesion"/>
    <property type="evidence" value="ECO:0007669"/>
    <property type="project" value="TreeGrafter"/>
</dbReference>
<dbReference type="InterPro" id="IPR013106">
    <property type="entry name" value="Ig_V-set"/>
</dbReference>
<evidence type="ECO:0000256" key="10">
    <source>
        <dbReference type="SAM" id="MobiDB-lite"/>
    </source>
</evidence>
<dbReference type="InterPro" id="IPR007110">
    <property type="entry name" value="Ig-like_dom"/>
</dbReference>
<comment type="similarity">
    <text evidence="2">Belongs to the myelin P0 protein family.</text>
</comment>
<keyword evidence="7" id="KW-1015">Disulfide bond</keyword>
<evidence type="ECO:0000256" key="9">
    <source>
        <dbReference type="ARBA" id="ARBA00023319"/>
    </source>
</evidence>
<feature type="transmembrane region" description="Helical" evidence="11">
    <location>
        <begin position="150"/>
        <end position="174"/>
    </location>
</feature>
<keyword evidence="3 11" id="KW-0812">Transmembrane</keyword>
<evidence type="ECO:0000259" key="13">
    <source>
        <dbReference type="PROSITE" id="PS50835"/>
    </source>
</evidence>
<dbReference type="InterPro" id="IPR013783">
    <property type="entry name" value="Ig-like_fold"/>
</dbReference>
<dbReference type="FunFam" id="2.60.40.10:FF:000193">
    <property type="entry name" value="Myelin protein zero-like 1 like"/>
    <property type="match status" value="1"/>
</dbReference>
<dbReference type="InterPro" id="IPR000920">
    <property type="entry name" value="Myelin_P0-rel"/>
</dbReference>
<dbReference type="InterPro" id="IPR003599">
    <property type="entry name" value="Ig_sub"/>
</dbReference>
<dbReference type="InterPro" id="IPR036179">
    <property type="entry name" value="Ig-like_dom_sf"/>
</dbReference>
<dbReference type="SMART" id="SM00406">
    <property type="entry name" value="IGv"/>
    <property type="match status" value="1"/>
</dbReference>
<evidence type="ECO:0000256" key="7">
    <source>
        <dbReference type="ARBA" id="ARBA00023157"/>
    </source>
</evidence>
<keyword evidence="4 12" id="KW-0732">Signal</keyword>
<evidence type="ECO:0000313" key="14">
    <source>
        <dbReference type="Ensembl" id="ENSECRP00000019122.1"/>
    </source>
</evidence>
<evidence type="ECO:0000256" key="8">
    <source>
        <dbReference type="ARBA" id="ARBA00023180"/>
    </source>
</evidence>
<feature type="chain" id="PRO_5034114084" evidence="12">
    <location>
        <begin position="26"/>
        <end position="222"/>
    </location>
</feature>
<accession>A0A8C4XBN9</accession>
<dbReference type="PANTHER" id="PTHR13869:SF21">
    <property type="entry name" value="MYELIN PROTEIN ZERO-LIKE PROTEIN 2"/>
    <property type="match status" value="1"/>
</dbReference>
<reference evidence="14" key="2">
    <citation type="submission" date="2025-08" db="UniProtKB">
        <authorList>
            <consortium name="Ensembl"/>
        </authorList>
    </citation>
    <scope>IDENTIFICATION</scope>
</reference>
<dbReference type="OrthoDB" id="8916449at2759"/>
<reference evidence="14" key="1">
    <citation type="submission" date="2021-06" db="EMBL/GenBank/DDBJ databases">
        <authorList>
            <consortium name="Wellcome Sanger Institute Data Sharing"/>
        </authorList>
    </citation>
    <scope>NUCLEOTIDE SEQUENCE [LARGE SCALE GENOMIC DNA]</scope>
</reference>